<accession>A0ACC1QXD7</accession>
<name>A0ACC1QXD7_9HYPO</name>
<proteinExistence type="predicted"/>
<reference evidence="1" key="1">
    <citation type="submission" date="2022-07" db="EMBL/GenBank/DDBJ databases">
        <title>Genome Sequence of Lecanicillium saksenae.</title>
        <authorList>
            <person name="Buettner E."/>
        </authorList>
    </citation>
    <scope>NUCLEOTIDE SEQUENCE</scope>
    <source>
        <strain evidence="1">VT-O1</strain>
    </source>
</reference>
<organism evidence="1 2">
    <name type="scientific">Lecanicillium saksenae</name>
    <dbReference type="NCBI Taxonomy" id="468837"/>
    <lineage>
        <taxon>Eukaryota</taxon>
        <taxon>Fungi</taxon>
        <taxon>Dikarya</taxon>
        <taxon>Ascomycota</taxon>
        <taxon>Pezizomycotina</taxon>
        <taxon>Sordariomycetes</taxon>
        <taxon>Hypocreomycetidae</taxon>
        <taxon>Hypocreales</taxon>
        <taxon>Cordycipitaceae</taxon>
        <taxon>Lecanicillium</taxon>
    </lineage>
</organism>
<keyword evidence="2" id="KW-1185">Reference proteome</keyword>
<dbReference type="EMBL" id="JANAKD010000544">
    <property type="protein sequence ID" value="KAJ3492925.1"/>
    <property type="molecule type" value="Genomic_DNA"/>
</dbReference>
<comment type="caution">
    <text evidence="1">The sequence shown here is derived from an EMBL/GenBank/DDBJ whole genome shotgun (WGS) entry which is preliminary data.</text>
</comment>
<sequence>MQAHLSSRLQARRAQQQQQQRVPQDLSLRSSHLAPRKFSRQSGVAPGAVTLQQGARASGVRVGHGAETGYAPMASTMSGALPSNASSDDFKKTIHELQSQLDSLRQSKGQEETQSLSDPNDNDQNGVPSAVEYDEYSQEIEFLRKEMEGGTQEMTALRQDIENGKRVMERLGKDTESLKKMVNESLESLRDQLSVLMNTCPFPGEADPFAYPPLPSV</sequence>
<gene>
    <name evidence="1" type="ORF">NLG97_g5057</name>
</gene>
<dbReference type="Proteomes" id="UP001148737">
    <property type="component" value="Unassembled WGS sequence"/>
</dbReference>
<evidence type="ECO:0000313" key="1">
    <source>
        <dbReference type="EMBL" id="KAJ3492925.1"/>
    </source>
</evidence>
<protein>
    <submittedName>
        <fullName evidence="1">Uncharacterized protein</fullName>
    </submittedName>
</protein>
<evidence type="ECO:0000313" key="2">
    <source>
        <dbReference type="Proteomes" id="UP001148737"/>
    </source>
</evidence>